<dbReference type="EMBL" id="JAQMWT010000524">
    <property type="protein sequence ID" value="KAJ8600334.1"/>
    <property type="molecule type" value="Genomic_DNA"/>
</dbReference>
<name>A0AAD7UAU5_9STRA</name>
<dbReference type="PANTHER" id="PTHR12277">
    <property type="entry name" value="ALPHA/BETA HYDROLASE DOMAIN-CONTAINING PROTEIN"/>
    <property type="match status" value="1"/>
</dbReference>
<protein>
    <recommendedName>
        <fullName evidence="1">AB hydrolase-1 domain-containing protein</fullName>
    </recommendedName>
</protein>
<dbReference type="AlphaFoldDB" id="A0AAD7UAU5"/>
<dbReference type="Proteomes" id="UP001230188">
    <property type="component" value="Unassembled WGS sequence"/>
</dbReference>
<organism evidence="2 3">
    <name type="scientific">Chrysophaeum taylorii</name>
    <dbReference type="NCBI Taxonomy" id="2483200"/>
    <lineage>
        <taxon>Eukaryota</taxon>
        <taxon>Sar</taxon>
        <taxon>Stramenopiles</taxon>
        <taxon>Ochrophyta</taxon>
        <taxon>Pelagophyceae</taxon>
        <taxon>Pelagomonadales</taxon>
        <taxon>Pelagomonadaceae</taxon>
        <taxon>Chrysophaeum</taxon>
    </lineage>
</organism>
<proteinExistence type="predicted"/>
<keyword evidence="3" id="KW-1185">Reference proteome</keyword>
<dbReference type="Pfam" id="PF00561">
    <property type="entry name" value="Abhydrolase_1"/>
    <property type="match status" value="1"/>
</dbReference>
<dbReference type="InterPro" id="IPR029058">
    <property type="entry name" value="AB_hydrolase_fold"/>
</dbReference>
<sequence>MGGLVSAIAFPAPKLARQAYEKLEKRPELVWLATQFGEPIPALYLEPTAISPGAGYVLLYSHGNAEDLGLHMPFIDALAKATGARVFSYEYIGYSLSRFSGGVPSEEACYRSIETAWNYLVDRVDPAKIIVYGRSIGTGPTVDLAARVGDAIAGVFLQSPLESAIRAALGYVSSHTMYPIDIFRNYEKMHKIQCPVAICHGMTDVVVPCDGGKNLLAAAPHPFPPCWLDNYGHNDMPYSKVFAYLNAFLASLPSASSR</sequence>
<dbReference type="InterPro" id="IPR000073">
    <property type="entry name" value="AB_hydrolase_1"/>
</dbReference>
<feature type="domain" description="AB hydrolase-1" evidence="1">
    <location>
        <begin position="57"/>
        <end position="162"/>
    </location>
</feature>
<evidence type="ECO:0000259" key="1">
    <source>
        <dbReference type="Pfam" id="PF00561"/>
    </source>
</evidence>
<accession>A0AAD7UAU5</accession>
<gene>
    <name evidence="2" type="ORF">CTAYLR_000655</name>
</gene>
<dbReference type="Gene3D" id="3.40.50.1820">
    <property type="entry name" value="alpha/beta hydrolase"/>
    <property type="match status" value="1"/>
</dbReference>
<reference evidence="2" key="1">
    <citation type="submission" date="2023-01" db="EMBL/GenBank/DDBJ databases">
        <title>Metagenome sequencing of chrysophaentin producing Chrysophaeum taylorii.</title>
        <authorList>
            <person name="Davison J."/>
            <person name="Bewley C."/>
        </authorList>
    </citation>
    <scope>NUCLEOTIDE SEQUENCE</scope>
    <source>
        <strain evidence="2">NIES-1699</strain>
    </source>
</reference>
<evidence type="ECO:0000313" key="2">
    <source>
        <dbReference type="EMBL" id="KAJ8600334.1"/>
    </source>
</evidence>
<comment type="caution">
    <text evidence="2">The sequence shown here is derived from an EMBL/GenBank/DDBJ whole genome shotgun (WGS) entry which is preliminary data.</text>
</comment>
<dbReference type="PANTHER" id="PTHR12277:SF81">
    <property type="entry name" value="PROTEIN ABHD13"/>
    <property type="match status" value="1"/>
</dbReference>
<evidence type="ECO:0000313" key="3">
    <source>
        <dbReference type="Proteomes" id="UP001230188"/>
    </source>
</evidence>
<dbReference type="SUPFAM" id="SSF53474">
    <property type="entry name" value="alpha/beta-Hydrolases"/>
    <property type="match status" value="1"/>
</dbReference>